<keyword evidence="2" id="KW-1277">Toxin-antitoxin system</keyword>
<name>A0A3B1A0C2_9ZZZZ</name>
<proteinExistence type="inferred from homology"/>
<dbReference type="PANTHER" id="PTHR33755:SF6">
    <property type="entry name" value="PLASMID STABILIZATION SYSTEM PROTEIN"/>
    <property type="match status" value="1"/>
</dbReference>
<dbReference type="NCBIfam" id="TIGR02385">
    <property type="entry name" value="RelE_StbE"/>
    <property type="match status" value="1"/>
</dbReference>
<dbReference type="InterPro" id="IPR007712">
    <property type="entry name" value="RelE/ParE_toxin"/>
</dbReference>
<dbReference type="AlphaFoldDB" id="A0A3B1A0C2"/>
<gene>
    <name evidence="3" type="ORF">MNBD_GAMMA20-597</name>
</gene>
<dbReference type="EMBL" id="UOFU01000018">
    <property type="protein sequence ID" value="VAW93182.1"/>
    <property type="molecule type" value="Genomic_DNA"/>
</dbReference>
<organism evidence="3">
    <name type="scientific">hydrothermal vent metagenome</name>
    <dbReference type="NCBI Taxonomy" id="652676"/>
    <lineage>
        <taxon>unclassified sequences</taxon>
        <taxon>metagenomes</taxon>
        <taxon>ecological metagenomes</taxon>
    </lineage>
</organism>
<dbReference type="Pfam" id="PF05016">
    <property type="entry name" value="ParE_toxin"/>
    <property type="match status" value="1"/>
</dbReference>
<reference evidence="3" key="1">
    <citation type="submission" date="2018-06" db="EMBL/GenBank/DDBJ databases">
        <authorList>
            <person name="Zhirakovskaya E."/>
        </authorList>
    </citation>
    <scope>NUCLEOTIDE SEQUENCE</scope>
</reference>
<evidence type="ECO:0000313" key="3">
    <source>
        <dbReference type="EMBL" id="VAW93182.1"/>
    </source>
</evidence>
<accession>A0A3B1A0C2</accession>
<dbReference type="Gene3D" id="3.30.2310.20">
    <property type="entry name" value="RelE-like"/>
    <property type="match status" value="1"/>
</dbReference>
<dbReference type="InterPro" id="IPR035093">
    <property type="entry name" value="RelE/ParE_toxin_dom_sf"/>
</dbReference>
<dbReference type="InterPro" id="IPR051803">
    <property type="entry name" value="TA_system_RelE-like_toxin"/>
</dbReference>
<dbReference type="PANTHER" id="PTHR33755">
    <property type="entry name" value="TOXIN PARE1-RELATED"/>
    <property type="match status" value="1"/>
</dbReference>
<comment type="similarity">
    <text evidence="1">Belongs to the RelE toxin family.</text>
</comment>
<evidence type="ECO:0000256" key="1">
    <source>
        <dbReference type="ARBA" id="ARBA00006226"/>
    </source>
</evidence>
<evidence type="ECO:0000256" key="2">
    <source>
        <dbReference type="ARBA" id="ARBA00022649"/>
    </source>
</evidence>
<sequence length="95" mass="11240">MMKVVWFKMAVRDLEWVKDYIIQDNPEAAQKLVLRIKDAVSLLSEQPGMGRLGRVPNTKELVIDHTPYILPYRVRDNRIEILRVLHATRRWPQGF</sequence>
<protein>
    <submittedName>
        <fullName evidence="3">Death on curing protein, Doc toxin</fullName>
    </submittedName>
</protein>